<name>A0A2S3U9N2_LACPN</name>
<comment type="caution">
    <text evidence="2">The sequence shown here is derived from an EMBL/GenBank/DDBJ whole genome shotgun (WGS) entry which is preliminary data.</text>
</comment>
<accession>A0A2S3U9N2</accession>
<organism evidence="2 3">
    <name type="scientific">Lactiplantibacillus plantarum subsp. plantarum</name>
    <dbReference type="NCBI Taxonomy" id="337330"/>
    <lineage>
        <taxon>Bacteria</taxon>
        <taxon>Bacillati</taxon>
        <taxon>Bacillota</taxon>
        <taxon>Bacilli</taxon>
        <taxon>Lactobacillales</taxon>
        <taxon>Lactobacillaceae</taxon>
        <taxon>Lactiplantibacillus</taxon>
    </lineage>
</organism>
<evidence type="ECO:0000313" key="3">
    <source>
        <dbReference type="Proteomes" id="UP000236990"/>
    </source>
</evidence>
<dbReference type="EMBL" id="NKCZ01000050">
    <property type="protein sequence ID" value="POD88998.1"/>
    <property type="molecule type" value="Genomic_DNA"/>
</dbReference>
<reference evidence="2 3" key="1">
    <citation type="submission" date="2017-06" db="EMBL/GenBank/DDBJ databases">
        <title>Genome sequence of Lactobacillus plantarum subsp. plantarum strain SRCM101258.</title>
        <authorList>
            <person name="Cho S.H."/>
        </authorList>
    </citation>
    <scope>NUCLEOTIDE SEQUENCE [LARGE SCALE GENOMIC DNA]</scope>
    <source>
        <strain evidence="2 3">SRCM101258</strain>
    </source>
</reference>
<dbReference type="Proteomes" id="UP000236990">
    <property type="component" value="Unassembled WGS sequence"/>
</dbReference>
<evidence type="ECO:0000313" key="2">
    <source>
        <dbReference type="EMBL" id="POD88998.1"/>
    </source>
</evidence>
<dbReference type="GO" id="GO:1901135">
    <property type="term" value="P:carbohydrate derivative metabolic process"/>
    <property type="evidence" value="ECO:0007669"/>
    <property type="project" value="InterPro"/>
</dbReference>
<evidence type="ECO:0000259" key="1">
    <source>
        <dbReference type="Pfam" id="PF13580"/>
    </source>
</evidence>
<gene>
    <name evidence="2" type="ORF">S101258_00263</name>
</gene>
<sequence>MAFQYINKIREILADVEKEESGKIEQAAQLMVTATMDKHSVYIFGPAMLVFYLKRCIIVRAV</sequence>
<dbReference type="Pfam" id="PF13580">
    <property type="entry name" value="SIS_2"/>
    <property type="match status" value="1"/>
</dbReference>
<dbReference type="InterPro" id="IPR001347">
    <property type="entry name" value="SIS_dom"/>
</dbReference>
<dbReference type="AlphaFoldDB" id="A0A2S3U9N2"/>
<protein>
    <recommendedName>
        <fullName evidence="1">SIS domain-containing protein</fullName>
    </recommendedName>
</protein>
<dbReference type="GO" id="GO:0097367">
    <property type="term" value="F:carbohydrate derivative binding"/>
    <property type="evidence" value="ECO:0007669"/>
    <property type="project" value="InterPro"/>
</dbReference>
<feature type="domain" description="SIS" evidence="1">
    <location>
        <begin position="4"/>
        <end position="46"/>
    </location>
</feature>
<dbReference type="Gene3D" id="3.40.50.10490">
    <property type="entry name" value="Glucose-6-phosphate isomerase like protein, domain 1"/>
    <property type="match status" value="1"/>
</dbReference>
<proteinExistence type="predicted"/>